<evidence type="ECO:0000256" key="4">
    <source>
        <dbReference type="ARBA" id="ARBA00023242"/>
    </source>
</evidence>
<evidence type="ECO:0000256" key="3">
    <source>
        <dbReference type="ARBA" id="ARBA00023163"/>
    </source>
</evidence>
<gene>
    <name evidence="8" type="ORF">AWRI3579_g247</name>
</gene>
<evidence type="ECO:0000256" key="1">
    <source>
        <dbReference type="ARBA" id="ARBA00004123"/>
    </source>
</evidence>
<feature type="compositionally biased region" description="Basic residues" evidence="7">
    <location>
        <begin position="172"/>
        <end position="183"/>
    </location>
</feature>
<dbReference type="GO" id="GO:0051123">
    <property type="term" value="P:RNA polymerase II preinitiation complex assembly"/>
    <property type="evidence" value="ECO:0007669"/>
    <property type="project" value="TreeGrafter"/>
</dbReference>
<keyword evidence="8" id="KW-0396">Initiation factor</keyword>
<evidence type="ECO:0000256" key="5">
    <source>
        <dbReference type="ARBA" id="ARBA00038392"/>
    </source>
</evidence>
<comment type="similarity">
    <text evidence="5">Belongs to the TAF13 family.</text>
</comment>
<feature type="compositionally biased region" description="Polar residues" evidence="7">
    <location>
        <begin position="196"/>
        <end position="208"/>
    </location>
</feature>
<dbReference type="STRING" id="56408.A0A1E5RYT4"/>
<comment type="subcellular location">
    <subcellularLocation>
        <location evidence="1">Nucleus</location>
    </subcellularLocation>
</comment>
<dbReference type="PANTHER" id="PTHR11380">
    <property type="entry name" value="TRANSCRIPTION INITIATION FACTOR TFIID/SUPT3-RELATED"/>
    <property type="match status" value="1"/>
</dbReference>
<dbReference type="InParanoid" id="A0A1E5RYT4"/>
<protein>
    <recommendedName>
        <fullName evidence="6">Transcription initiation factor TFIID subunit 13</fullName>
    </recommendedName>
</protein>
<reference evidence="9" key="1">
    <citation type="journal article" date="2016" name="Genome Announc.">
        <title>Genome sequences of three species of Hanseniaspora isolated from spontaneous wine fermentations.</title>
        <authorList>
            <person name="Sternes P.R."/>
            <person name="Lee D."/>
            <person name="Kutyna D.R."/>
            <person name="Borneman A.R."/>
        </authorList>
    </citation>
    <scope>NUCLEOTIDE SEQUENCE [LARGE SCALE GENOMIC DNA]</scope>
    <source>
        <strain evidence="9">AWRI3579</strain>
    </source>
</reference>
<keyword evidence="8" id="KW-0648">Protein biosynthesis</keyword>
<dbReference type="InterPro" id="IPR003195">
    <property type="entry name" value="TFIID_TAF13"/>
</dbReference>
<dbReference type="AlphaFoldDB" id="A0A1E5RYT4"/>
<evidence type="ECO:0000313" key="8">
    <source>
        <dbReference type="EMBL" id="OEJ92160.1"/>
    </source>
</evidence>
<dbReference type="SUPFAM" id="SSF47113">
    <property type="entry name" value="Histone-fold"/>
    <property type="match status" value="1"/>
</dbReference>
<dbReference type="EMBL" id="LPNM01000002">
    <property type="protein sequence ID" value="OEJ92160.1"/>
    <property type="molecule type" value="Genomic_DNA"/>
</dbReference>
<dbReference type="GO" id="GO:0046982">
    <property type="term" value="F:protein heterodimerization activity"/>
    <property type="evidence" value="ECO:0007669"/>
    <property type="project" value="InterPro"/>
</dbReference>
<feature type="region of interest" description="Disordered" evidence="7">
    <location>
        <begin position="113"/>
        <end position="208"/>
    </location>
</feature>
<dbReference type="PANTHER" id="PTHR11380:SF5">
    <property type="entry name" value="TRANSCRIPTION INITIATION FACTOR TFIID SUBUNIT 13"/>
    <property type="match status" value="1"/>
</dbReference>
<dbReference type="Proteomes" id="UP000095728">
    <property type="component" value="Unassembled WGS sequence"/>
</dbReference>
<keyword evidence="3" id="KW-0804">Transcription</keyword>
<keyword evidence="2" id="KW-0805">Transcription regulation</keyword>
<feature type="compositionally biased region" description="Acidic residues" evidence="7">
    <location>
        <begin position="113"/>
        <end position="133"/>
    </location>
</feature>
<organism evidence="8 9">
    <name type="scientific">Hanseniaspora osmophila</name>
    <dbReference type="NCBI Taxonomy" id="56408"/>
    <lineage>
        <taxon>Eukaryota</taxon>
        <taxon>Fungi</taxon>
        <taxon>Dikarya</taxon>
        <taxon>Ascomycota</taxon>
        <taxon>Saccharomycotina</taxon>
        <taxon>Saccharomycetes</taxon>
        <taxon>Saccharomycodales</taxon>
        <taxon>Saccharomycodaceae</taxon>
        <taxon>Hanseniaspora</taxon>
    </lineage>
</organism>
<keyword evidence="4" id="KW-0539">Nucleus</keyword>
<sequence>MSKRTKKQLSFNKEINTLLYALGDVPKPATETVKTLDDILISYLSDLSVEAYRAALYSNRTKVKLDDFKFTLRRDPVKLARLNELHALDKAHQQLMKEINYQPEKQVLEFEDNDLEPDNDNDQEADAYDEEEPSKESKPAENENAATPGASTNSEAMHPTAAAAATPNEPVKKKRKYTRRKPKTDKAKQDDKSGSLVETPTPSNKTNA</sequence>
<keyword evidence="9" id="KW-1185">Reference proteome</keyword>
<dbReference type="InterPro" id="IPR009072">
    <property type="entry name" value="Histone-fold"/>
</dbReference>
<evidence type="ECO:0000313" key="9">
    <source>
        <dbReference type="Proteomes" id="UP000095728"/>
    </source>
</evidence>
<dbReference type="Gene3D" id="1.10.20.10">
    <property type="entry name" value="Histone, subunit A"/>
    <property type="match status" value="1"/>
</dbReference>
<evidence type="ECO:0000256" key="2">
    <source>
        <dbReference type="ARBA" id="ARBA00023015"/>
    </source>
</evidence>
<dbReference type="CDD" id="cd07978">
    <property type="entry name" value="HFD_TAF13"/>
    <property type="match status" value="1"/>
</dbReference>
<dbReference type="GO" id="GO:0005669">
    <property type="term" value="C:transcription factor TFIID complex"/>
    <property type="evidence" value="ECO:0007669"/>
    <property type="project" value="TreeGrafter"/>
</dbReference>
<proteinExistence type="inferred from homology"/>
<dbReference type="OrthoDB" id="10266074at2759"/>
<dbReference type="GO" id="GO:0003743">
    <property type="term" value="F:translation initiation factor activity"/>
    <property type="evidence" value="ECO:0007669"/>
    <property type="project" value="UniProtKB-KW"/>
</dbReference>
<name>A0A1E5RYT4_9ASCO</name>
<comment type="caution">
    <text evidence="8">The sequence shown here is derived from an EMBL/GenBank/DDBJ whole genome shotgun (WGS) entry which is preliminary data.</text>
</comment>
<feature type="compositionally biased region" description="Basic and acidic residues" evidence="7">
    <location>
        <begin position="184"/>
        <end position="193"/>
    </location>
</feature>
<evidence type="ECO:0000256" key="6">
    <source>
        <dbReference type="ARBA" id="ARBA00040136"/>
    </source>
</evidence>
<dbReference type="Pfam" id="PF02269">
    <property type="entry name" value="TFIID-18kDa"/>
    <property type="match status" value="1"/>
</dbReference>
<evidence type="ECO:0000256" key="7">
    <source>
        <dbReference type="SAM" id="MobiDB-lite"/>
    </source>
</evidence>
<accession>A0A1E5RYT4</accession>